<protein>
    <submittedName>
        <fullName evidence="4">CheY-like chemotaxis protein</fullName>
    </submittedName>
</protein>
<dbReference type="SMART" id="SM00448">
    <property type="entry name" value="REC"/>
    <property type="match status" value="1"/>
</dbReference>
<dbReference type="InterPro" id="IPR050595">
    <property type="entry name" value="Bact_response_regulator"/>
</dbReference>
<dbReference type="PANTHER" id="PTHR44591">
    <property type="entry name" value="STRESS RESPONSE REGULATOR PROTEIN 1"/>
    <property type="match status" value="1"/>
</dbReference>
<dbReference type="EMBL" id="JAATJC010000001">
    <property type="protein sequence ID" value="NJC06598.1"/>
    <property type="molecule type" value="Genomic_DNA"/>
</dbReference>
<keyword evidence="1 2" id="KW-0597">Phosphoprotein</keyword>
<feature type="domain" description="Response regulatory" evidence="3">
    <location>
        <begin position="1"/>
        <end position="120"/>
    </location>
</feature>
<comment type="caution">
    <text evidence="4">The sequence shown here is derived from an EMBL/GenBank/DDBJ whole genome shotgun (WGS) entry which is preliminary data.</text>
</comment>
<organism evidence="4 5">
    <name type="scientific">Sphingomonas kaistensis</name>
    <dbReference type="NCBI Taxonomy" id="298708"/>
    <lineage>
        <taxon>Bacteria</taxon>
        <taxon>Pseudomonadati</taxon>
        <taxon>Pseudomonadota</taxon>
        <taxon>Alphaproteobacteria</taxon>
        <taxon>Sphingomonadales</taxon>
        <taxon>Sphingomonadaceae</taxon>
        <taxon>Sphingomonas</taxon>
    </lineage>
</organism>
<keyword evidence="5" id="KW-1185">Reference proteome</keyword>
<dbReference type="AlphaFoldDB" id="A0A7X5Y7F0"/>
<gene>
    <name evidence="4" type="ORF">GGQ97_002391</name>
</gene>
<evidence type="ECO:0000256" key="2">
    <source>
        <dbReference type="PROSITE-ProRule" id="PRU00169"/>
    </source>
</evidence>
<dbReference type="InterPro" id="IPR011006">
    <property type="entry name" value="CheY-like_superfamily"/>
</dbReference>
<dbReference type="InterPro" id="IPR001789">
    <property type="entry name" value="Sig_transdc_resp-reg_receiver"/>
</dbReference>
<dbReference type="PROSITE" id="PS50110">
    <property type="entry name" value="RESPONSE_REGULATORY"/>
    <property type="match status" value="1"/>
</dbReference>
<feature type="modified residue" description="4-aspartylphosphate" evidence="2">
    <location>
        <position position="50"/>
    </location>
</feature>
<evidence type="ECO:0000313" key="5">
    <source>
        <dbReference type="Proteomes" id="UP000558192"/>
    </source>
</evidence>
<dbReference type="PANTHER" id="PTHR44591:SF25">
    <property type="entry name" value="CHEMOTAXIS TWO-COMPONENT RESPONSE REGULATOR"/>
    <property type="match status" value="1"/>
</dbReference>
<dbReference type="Pfam" id="PF00072">
    <property type="entry name" value="Response_reg"/>
    <property type="match status" value="1"/>
</dbReference>
<dbReference type="RefSeq" id="WP_168069904.1">
    <property type="nucleotide sequence ID" value="NZ_JAATJC010000001.1"/>
</dbReference>
<evidence type="ECO:0000256" key="1">
    <source>
        <dbReference type="ARBA" id="ARBA00022553"/>
    </source>
</evidence>
<dbReference type="GO" id="GO:0000160">
    <property type="term" value="P:phosphorelay signal transduction system"/>
    <property type="evidence" value="ECO:0007669"/>
    <property type="project" value="InterPro"/>
</dbReference>
<dbReference type="Proteomes" id="UP000558192">
    <property type="component" value="Unassembled WGS sequence"/>
</dbReference>
<evidence type="ECO:0000259" key="3">
    <source>
        <dbReference type="PROSITE" id="PS50110"/>
    </source>
</evidence>
<evidence type="ECO:0000313" key="4">
    <source>
        <dbReference type="EMBL" id="NJC06598.1"/>
    </source>
</evidence>
<reference evidence="4 5" key="1">
    <citation type="submission" date="2020-03" db="EMBL/GenBank/DDBJ databases">
        <title>Genomic Encyclopedia of Type Strains, Phase IV (KMG-IV): sequencing the most valuable type-strain genomes for metagenomic binning, comparative biology and taxonomic classification.</title>
        <authorList>
            <person name="Goeker M."/>
        </authorList>
    </citation>
    <scope>NUCLEOTIDE SEQUENCE [LARGE SCALE GENOMIC DNA]</scope>
    <source>
        <strain evidence="4 5">DSM 16846</strain>
    </source>
</reference>
<dbReference type="Gene3D" id="3.40.50.2300">
    <property type="match status" value="1"/>
</dbReference>
<name>A0A7X5Y7F0_9SPHN</name>
<accession>A0A7X5Y7F0</accession>
<proteinExistence type="predicted"/>
<dbReference type="SUPFAM" id="SSF52172">
    <property type="entry name" value="CheY-like"/>
    <property type="match status" value="1"/>
</dbReference>
<sequence length="122" mass="13074">MLVVDDEIEIVEELCELLTAFGHRAHGAHCVPQALEFLGRGTFVATIISDFRMPGPSGLDLLRSCRASEFDSHRTCRFYLMTGQTDLTDAALQELAQGGACVIGKPVGPKTLLSLVAGDPGE</sequence>